<protein>
    <submittedName>
        <fullName evidence="1">Unannotated protein</fullName>
    </submittedName>
</protein>
<name>A0A6J7RNU1_9ZZZZ</name>
<organism evidence="1">
    <name type="scientific">freshwater metagenome</name>
    <dbReference type="NCBI Taxonomy" id="449393"/>
    <lineage>
        <taxon>unclassified sequences</taxon>
        <taxon>metagenomes</taxon>
        <taxon>ecological metagenomes</taxon>
    </lineage>
</organism>
<dbReference type="AlphaFoldDB" id="A0A6J7RNU1"/>
<gene>
    <name evidence="1" type="ORF">UFOPK4150_00897</name>
</gene>
<reference evidence="1" key="1">
    <citation type="submission" date="2020-05" db="EMBL/GenBank/DDBJ databases">
        <authorList>
            <person name="Chiriac C."/>
            <person name="Salcher M."/>
            <person name="Ghai R."/>
            <person name="Kavagutti S V."/>
        </authorList>
    </citation>
    <scope>NUCLEOTIDE SEQUENCE</scope>
</reference>
<accession>A0A6J7RNU1</accession>
<dbReference type="EMBL" id="CAFBPU010000015">
    <property type="protein sequence ID" value="CAB5030342.1"/>
    <property type="molecule type" value="Genomic_DNA"/>
</dbReference>
<proteinExistence type="predicted"/>
<sequence length="39" mass="4015">MKNRPGSHEGAEPVDQTGEYYEAVTHGMGSAVAVGATPL</sequence>
<evidence type="ECO:0000313" key="1">
    <source>
        <dbReference type="EMBL" id="CAB5030342.1"/>
    </source>
</evidence>